<keyword evidence="9 12" id="KW-1133">Transmembrane helix</keyword>
<evidence type="ECO:0000256" key="6">
    <source>
        <dbReference type="ARBA" id="ARBA00022741"/>
    </source>
</evidence>
<dbReference type="PROSITE" id="PS50893">
    <property type="entry name" value="ABC_TRANSPORTER_2"/>
    <property type="match status" value="1"/>
</dbReference>
<reference evidence="16" key="2">
    <citation type="submission" date="2015-05" db="EMBL/GenBank/DDBJ databases">
        <title>Complete genome sequence of Corynebacterium uterequi DSM 45634, isolated from the uterus of a maiden mare.</title>
        <authorList>
            <person name="Ruckert C."/>
            <person name="Albersmeier A."/>
            <person name="Winkler A."/>
            <person name="Tauch A."/>
        </authorList>
    </citation>
    <scope>NUCLEOTIDE SEQUENCE [LARGE SCALE GENOMIC DNA]</scope>
    <source>
        <strain evidence="16">DSM 45634</strain>
    </source>
</reference>
<keyword evidence="4" id="KW-0997">Cell inner membrane</keyword>
<evidence type="ECO:0000256" key="5">
    <source>
        <dbReference type="ARBA" id="ARBA00022692"/>
    </source>
</evidence>
<dbReference type="Gene3D" id="3.40.50.300">
    <property type="entry name" value="P-loop containing nucleotide triphosphate hydrolases"/>
    <property type="match status" value="1"/>
</dbReference>
<feature type="transmembrane region" description="Helical" evidence="12">
    <location>
        <begin position="144"/>
        <end position="163"/>
    </location>
</feature>
<dbReference type="KEGG" id="cut:CUTER_10950"/>
<evidence type="ECO:0000259" key="13">
    <source>
        <dbReference type="PROSITE" id="PS50893"/>
    </source>
</evidence>
<gene>
    <name evidence="15" type="ORF">CUTER_10950</name>
</gene>
<dbReference type="PANTHER" id="PTHR24221">
    <property type="entry name" value="ATP-BINDING CASSETTE SUB-FAMILY B"/>
    <property type="match status" value="1"/>
</dbReference>
<evidence type="ECO:0000256" key="8">
    <source>
        <dbReference type="ARBA" id="ARBA00022967"/>
    </source>
</evidence>
<organism evidence="15 16">
    <name type="scientific">Corynebacterium uterequi</name>
    <dbReference type="NCBI Taxonomy" id="1072256"/>
    <lineage>
        <taxon>Bacteria</taxon>
        <taxon>Bacillati</taxon>
        <taxon>Actinomycetota</taxon>
        <taxon>Actinomycetes</taxon>
        <taxon>Mycobacteriales</taxon>
        <taxon>Corynebacteriaceae</taxon>
        <taxon>Corynebacterium</taxon>
    </lineage>
</organism>
<dbReference type="FunFam" id="3.40.50.300:FF:000221">
    <property type="entry name" value="Multidrug ABC transporter ATP-binding protein"/>
    <property type="match status" value="1"/>
</dbReference>
<dbReference type="PROSITE" id="PS50929">
    <property type="entry name" value="ABC_TM1F"/>
    <property type="match status" value="1"/>
</dbReference>
<dbReference type="InterPro" id="IPR011527">
    <property type="entry name" value="ABC1_TM_dom"/>
</dbReference>
<evidence type="ECO:0000256" key="2">
    <source>
        <dbReference type="ARBA" id="ARBA00022448"/>
    </source>
</evidence>
<dbReference type="Proteomes" id="UP000035548">
    <property type="component" value="Chromosome"/>
</dbReference>
<dbReference type="PANTHER" id="PTHR24221:SF654">
    <property type="entry name" value="ATP-BINDING CASSETTE SUB-FAMILY B MEMBER 6"/>
    <property type="match status" value="1"/>
</dbReference>
<dbReference type="InterPro" id="IPR039421">
    <property type="entry name" value="Type_1_exporter"/>
</dbReference>
<reference evidence="15 16" key="1">
    <citation type="journal article" date="2015" name="Genome Announc.">
        <title>Virulence Factor Genes Detected in the Complete Genome Sequence of Corynebacterium uterequi DSM 45634, Isolated from the Uterus of a Maiden Mare.</title>
        <authorList>
            <person name="Ruckert C."/>
            <person name="Kriete M."/>
            <person name="Jaenicke S."/>
            <person name="Winkler A."/>
            <person name="Tauch A."/>
        </authorList>
    </citation>
    <scope>NUCLEOTIDE SEQUENCE [LARGE SCALE GENOMIC DNA]</scope>
    <source>
        <strain evidence="15 16">DSM 45634</strain>
    </source>
</reference>
<evidence type="ECO:0000256" key="7">
    <source>
        <dbReference type="ARBA" id="ARBA00022840"/>
    </source>
</evidence>
<keyword evidence="5 12" id="KW-0812">Transmembrane</keyword>
<dbReference type="InterPro" id="IPR027417">
    <property type="entry name" value="P-loop_NTPase"/>
</dbReference>
<dbReference type="RefSeq" id="WP_047260414.1">
    <property type="nucleotide sequence ID" value="NZ_CP011546.1"/>
</dbReference>
<keyword evidence="6" id="KW-0547">Nucleotide-binding</keyword>
<dbReference type="InterPro" id="IPR003439">
    <property type="entry name" value="ABC_transporter-like_ATP-bd"/>
</dbReference>
<dbReference type="Pfam" id="PF00664">
    <property type="entry name" value="ABC_membrane"/>
    <property type="match status" value="1"/>
</dbReference>
<dbReference type="InterPro" id="IPR036640">
    <property type="entry name" value="ABC1_TM_sf"/>
</dbReference>
<dbReference type="InterPro" id="IPR003593">
    <property type="entry name" value="AAA+_ATPase"/>
</dbReference>
<comment type="similarity">
    <text evidence="11">Belongs to the ABC transporter superfamily. Siderophore-Fe(3+) uptake transporter (SIUT) (TC 3.A.1.21) family.</text>
</comment>
<evidence type="ECO:0000313" key="16">
    <source>
        <dbReference type="Proteomes" id="UP000035548"/>
    </source>
</evidence>
<comment type="subcellular location">
    <subcellularLocation>
        <location evidence="1">Cell inner membrane</location>
        <topology evidence="1">Multi-pass membrane protein</topology>
    </subcellularLocation>
</comment>
<evidence type="ECO:0000256" key="12">
    <source>
        <dbReference type="SAM" id="Phobius"/>
    </source>
</evidence>
<feature type="transmembrane region" description="Helical" evidence="12">
    <location>
        <begin position="28"/>
        <end position="47"/>
    </location>
</feature>
<dbReference type="SMART" id="SM00382">
    <property type="entry name" value="AAA"/>
    <property type="match status" value="1"/>
</dbReference>
<feature type="transmembrane region" description="Helical" evidence="12">
    <location>
        <begin position="67"/>
        <end position="91"/>
    </location>
</feature>
<feature type="domain" description="ABC transporter" evidence="13">
    <location>
        <begin position="343"/>
        <end position="577"/>
    </location>
</feature>
<accession>A0A0G3HFR2</accession>
<evidence type="ECO:0000313" key="15">
    <source>
        <dbReference type="EMBL" id="AKK12151.1"/>
    </source>
</evidence>
<evidence type="ECO:0000256" key="9">
    <source>
        <dbReference type="ARBA" id="ARBA00022989"/>
    </source>
</evidence>
<feature type="domain" description="ABC transmembrane type-1" evidence="14">
    <location>
        <begin position="32"/>
        <end position="296"/>
    </location>
</feature>
<evidence type="ECO:0000256" key="4">
    <source>
        <dbReference type="ARBA" id="ARBA00022519"/>
    </source>
</evidence>
<keyword evidence="10 12" id="KW-0472">Membrane</keyword>
<evidence type="ECO:0000256" key="3">
    <source>
        <dbReference type="ARBA" id="ARBA00022475"/>
    </source>
</evidence>
<dbReference type="Pfam" id="PF00005">
    <property type="entry name" value="ABC_tran"/>
    <property type="match status" value="1"/>
</dbReference>
<evidence type="ECO:0000256" key="10">
    <source>
        <dbReference type="ARBA" id="ARBA00023136"/>
    </source>
</evidence>
<keyword evidence="16" id="KW-1185">Reference proteome</keyword>
<keyword evidence="3" id="KW-1003">Cell membrane</keyword>
<keyword evidence="2" id="KW-0813">Transport</keyword>
<dbReference type="InterPro" id="IPR017871">
    <property type="entry name" value="ABC_transporter-like_CS"/>
</dbReference>
<dbReference type="GO" id="GO:0016887">
    <property type="term" value="F:ATP hydrolysis activity"/>
    <property type="evidence" value="ECO:0007669"/>
    <property type="project" value="InterPro"/>
</dbReference>
<keyword evidence="8" id="KW-1278">Translocase</keyword>
<evidence type="ECO:0000256" key="1">
    <source>
        <dbReference type="ARBA" id="ARBA00004429"/>
    </source>
</evidence>
<evidence type="ECO:0000259" key="14">
    <source>
        <dbReference type="PROSITE" id="PS50929"/>
    </source>
</evidence>
<protein>
    <submittedName>
        <fullName evidence="15">ABC-type multidrug transport system, ATPase and permease component</fullName>
    </submittedName>
</protein>
<feature type="transmembrane region" description="Helical" evidence="12">
    <location>
        <begin position="286"/>
        <end position="310"/>
    </location>
</feature>
<dbReference type="PATRIC" id="fig|1072256.5.peg.2154"/>
<evidence type="ECO:0000256" key="11">
    <source>
        <dbReference type="ARBA" id="ARBA00023455"/>
    </source>
</evidence>
<dbReference type="GO" id="GO:0005524">
    <property type="term" value="F:ATP binding"/>
    <property type="evidence" value="ECO:0007669"/>
    <property type="project" value="UniProtKB-KW"/>
</dbReference>
<dbReference type="GO" id="GO:0005886">
    <property type="term" value="C:plasma membrane"/>
    <property type="evidence" value="ECO:0007669"/>
    <property type="project" value="UniProtKB-SubCell"/>
</dbReference>
<dbReference type="OrthoDB" id="9806127at2"/>
<dbReference type="EMBL" id="CP011546">
    <property type="protein sequence ID" value="AKK12151.1"/>
    <property type="molecule type" value="Genomic_DNA"/>
</dbReference>
<dbReference type="AlphaFoldDB" id="A0A0G3HFR2"/>
<proteinExistence type="inferred from homology"/>
<dbReference type="PROSITE" id="PS00211">
    <property type="entry name" value="ABC_TRANSPORTER_1"/>
    <property type="match status" value="1"/>
</dbReference>
<dbReference type="SUPFAM" id="SSF52540">
    <property type="entry name" value="P-loop containing nucleoside triphosphate hydrolases"/>
    <property type="match status" value="1"/>
</dbReference>
<dbReference type="SUPFAM" id="SSF90123">
    <property type="entry name" value="ABC transporter transmembrane region"/>
    <property type="match status" value="1"/>
</dbReference>
<sequence length="578" mass="61808">MTEKTPTSPRSGQKALKEVLGPIQGHILLARVLAVIASVLAIAPYVAFLELARLAAEGADRDRMMTVGMWLISAFCLRLLIYFIGLTITHFGDIKLGFVLRQRMINRLASAPLGWFTDTNSGRFRKSLHDDIAQIHQLVAHAPVDMTIAVVQPVVTLVFAFFVDYRLGLLAISAIIVYALTMMVQLRGMGDKTMEMDHRLGDVSATMLEFARGITVVKAFGVTGQAHGAYRRATKDFSVFYRGWCGPLLRLSAIGEAIVAVPLLLAINIGVGTLMVQAGWVSFAEVLTTTLIALTLPACITTFATAGWSYQLAGAAAHRIVTLLHTEQLPAATAPHLPSTYDVRFDDVSFSYRSDDTSDTAIDHVSFALPEGTVTALIGPSGSGKSTCACLLARFFDPTSGAVTIGGVDVASLSAEQLYRTVSFVLQNPKLIRASLHDNIALGRPDATRADVEAAAKAARIHDDILALPDGYDSVYGEEIFLSGGQAQRVAIARALLIDAPVLVLDEATAYADPENEALIQQALSTLARGRTVLVIGHRPEAIRGVDQVVVLESGRLVASGTPAEVAAVNPYYAALAG</sequence>
<feature type="transmembrane region" description="Helical" evidence="12">
    <location>
        <begin position="169"/>
        <end position="186"/>
    </location>
</feature>
<name>A0A0G3HFR2_9CORY</name>
<dbReference type="GO" id="GO:0140359">
    <property type="term" value="F:ABC-type transporter activity"/>
    <property type="evidence" value="ECO:0007669"/>
    <property type="project" value="InterPro"/>
</dbReference>
<keyword evidence="7" id="KW-0067">ATP-binding</keyword>
<dbReference type="STRING" id="1072256.CUTER_10950"/>
<feature type="transmembrane region" description="Helical" evidence="12">
    <location>
        <begin position="257"/>
        <end position="280"/>
    </location>
</feature>
<dbReference type="Gene3D" id="1.20.1560.10">
    <property type="entry name" value="ABC transporter type 1, transmembrane domain"/>
    <property type="match status" value="1"/>
</dbReference>